<reference evidence="3 4" key="1">
    <citation type="journal article" date="2019" name="Int. J. Syst. Evol. Microbiol.">
        <title>The Global Catalogue of Microorganisms (GCM) 10K type strain sequencing project: providing services to taxonomists for standard genome sequencing and annotation.</title>
        <authorList>
            <consortium name="The Broad Institute Genomics Platform"/>
            <consortium name="The Broad Institute Genome Sequencing Center for Infectious Disease"/>
            <person name="Wu L."/>
            <person name="Ma J."/>
        </authorList>
    </citation>
    <scope>NUCLEOTIDE SEQUENCE [LARGE SCALE GENOMIC DNA]</scope>
    <source>
        <strain evidence="3 4">JCM 9383</strain>
    </source>
</reference>
<gene>
    <name evidence="3" type="ORF">GCM10010470_66080</name>
</gene>
<evidence type="ECO:0000313" key="4">
    <source>
        <dbReference type="Proteomes" id="UP001500979"/>
    </source>
</evidence>
<dbReference type="InterPro" id="IPR014710">
    <property type="entry name" value="RmlC-like_jellyroll"/>
</dbReference>
<evidence type="ECO:0000313" key="3">
    <source>
        <dbReference type="EMBL" id="GAA2821589.1"/>
    </source>
</evidence>
<dbReference type="RefSeq" id="WP_344686318.1">
    <property type="nucleotide sequence ID" value="NZ_BAAAUX010000045.1"/>
</dbReference>
<keyword evidence="4" id="KW-1185">Reference proteome</keyword>
<dbReference type="InterPro" id="IPR011051">
    <property type="entry name" value="RmlC_Cupin_sf"/>
</dbReference>
<dbReference type="EMBL" id="BAAAUX010000045">
    <property type="protein sequence ID" value="GAA2821589.1"/>
    <property type="molecule type" value="Genomic_DNA"/>
</dbReference>
<dbReference type="SUPFAM" id="SSF51182">
    <property type="entry name" value="RmlC-like cupins"/>
    <property type="match status" value="1"/>
</dbReference>
<feature type="domain" description="Cupin type-2" evidence="2">
    <location>
        <begin position="36"/>
        <end position="92"/>
    </location>
</feature>
<sequence>MPVIRAADSRRSDTPNGVMTTLASPTQGGTGLALWRVDLEPGKGGPRHAFDAEQIWTVLSGTATVDLDGVEHVVTSGDTVVLPAGAPRRITAGPDSGVAAIVAAPAGTRVYNPEGRTADEACDQAPKGAQLLLPPWVV</sequence>
<feature type="region of interest" description="Disordered" evidence="1">
    <location>
        <begin position="1"/>
        <end position="21"/>
    </location>
</feature>
<organism evidence="3 4">
    <name type="scientific">Saccharopolyspora taberi</name>
    <dbReference type="NCBI Taxonomy" id="60895"/>
    <lineage>
        <taxon>Bacteria</taxon>
        <taxon>Bacillati</taxon>
        <taxon>Actinomycetota</taxon>
        <taxon>Actinomycetes</taxon>
        <taxon>Pseudonocardiales</taxon>
        <taxon>Pseudonocardiaceae</taxon>
        <taxon>Saccharopolyspora</taxon>
    </lineage>
</organism>
<dbReference type="InterPro" id="IPR013096">
    <property type="entry name" value="Cupin_2"/>
</dbReference>
<dbReference type="Proteomes" id="UP001500979">
    <property type="component" value="Unassembled WGS sequence"/>
</dbReference>
<accession>A0ABN3VN73</accession>
<proteinExistence type="predicted"/>
<evidence type="ECO:0000259" key="2">
    <source>
        <dbReference type="Pfam" id="PF07883"/>
    </source>
</evidence>
<protein>
    <submittedName>
        <fullName evidence="3">Cupin domain-containing protein</fullName>
    </submittedName>
</protein>
<comment type="caution">
    <text evidence="3">The sequence shown here is derived from an EMBL/GenBank/DDBJ whole genome shotgun (WGS) entry which is preliminary data.</text>
</comment>
<dbReference type="Gene3D" id="2.60.120.10">
    <property type="entry name" value="Jelly Rolls"/>
    <property type="match status" value="1"/>
</dbReference>
<dbReference type="Pfam" id="PF07883">
    <property type="entry name" value="Cupin_2"/>
    <property type="match status" value="1"/>
</dbReference>
<evidence type="ECO:0000256" key="1">
    <source>
        <dbReference type="SAM" id="MobiDB-lite"/>
    </source>
</evidence>
<name>A0ABN3VN73_9PSEU</name>